<evidence type="ECO:0000313" key="10">
    <source>
        <dbReference type="Proteomes" id="UP000886883"/>
    </source>
</evidence>
<feature type="transmembrane region" description="Helical" evidence="7">
    <location>
        <begin position="80"/>
        <end position="99"/>
    </location>
</feature>
<feature type="transmembrane region" description="Helical" evidence="7">
    <location>
        <begin position="119"/>
        <end position="136"/>
    </location>
</feature>
<evidence type="ECO:0000259" key="8">
    <source>
        <dbReference type="Pfam" id="PF01757"/>
    </source>
</evidence>
<evidence type="ECO:0000256" key="6">
    <source>
        <dbReference type="ARBA" id="ARBA00023136"/>
    </source>
</evidence>
<dbReference type="PANTHER" id="PTHR40074:SF2">
    <property type="entry name" value="O-ACETYLTRANSFERASE WECH"/>
    <property type="match status" value="1"/>
</dbReference>
<feature type="transmembrane region" description="Helical" evidence="7">
    <location>
        <begin position="280"/>
        <end position="298"/>
    </location>
</feature>
<keyword evidence="9" id="KW-0808">Transferase</keyword>
<sequence length="381" mass="43806">MKKKRQANLELLRIIAMVMVVTAHLVNHGNMIAMARPGSLPYYIVWTLFGVSFTCINIYLLISSYFLIDAKFSTFKIARMAGQVFFYAFGITLIFWLFFGVERELKYMVYSVLPILSDFYWFVSMYVGMYLLAPLMNRFIRSLSKRQLQCAIALCLLLVSVWPNLIYFSSALNTAGGVSIAWFLTVYLMGAYLRLYYRPDGKFFGKLLWGIGASLLIPLSRFAIEALLTTPLSKISILDDLMWGYSVFFSYSSILVTLAAVLLFVAFLNLRIEGKRSSAAITLVAGASFGVYLIHDHYYIRETLWTKIDGALWLDKWYLLPASLGTIFAVYGVCTLIELLRQRLFSPLDNSARIRGWFLRLDEKIRTFWNDEEGSKRDCRR</sequence>
<organism evidence="9 10">
    <name type="scientific">Candidatus Eisenbergiella merdigallinarum</name>
    <dbReference type="NCBI Taxonomy" id="2838552"/>
    <lineage>
        <taxon>Bacteria</taxon>
        <taxon>Bacillati</taxon>
        <taxon>Bacillota</taxon>
        <taxon>Clostridia</taxon>
        <taxon>Lachnospirales</taxon>
        <taxon>Lachnospiraceae</taxon>
        <taxon>Eisenbergiella</taxon>
    </lineage>
</organism>
<feature type="domain" description="Acyltransferase 3" evidence="8">
    <location>
        <begin position="7"/>
        <end position="336"/>
    </location>
</feature>
<feature type="transmembrane region" description="Helical" evidence="7">
    <location>
        <begin position="207"/>
        <end position="228"/>
    </location>
</feature>
<keyword evidence="5 7" id="KW-1133">Transmembrane helix</keyword>
<protein>
    <submittedName>
        <fullName evidence="9">Acyltransferase</fullName>
    </submittedName>
</protein>
<evidence type="ECO:0000313" key="9">
    <source>
        <dbReference type="EMBL" id="HJB89900.1"/>
    </source>
</evidence>
<evidence type="ECO:0000256" key="1">
    <source>
        <dbReference type="ARBA" id="ARBA00004651"/>
    </source>
</evidence>
<dbReference type="Proteomes" id="UP000886883">
    <property type="component" value="Unassembled WGS sequence"/>
</dbReference>
<name>A0A9D2SBG9_9FIRM</name>
<feature type="transmembrane region" description="Helical" evidence="7">
    <location>
        <begin position="174"/>
        <end position="195"/>
    </location>
</feature>
<dbReference type="EMBL" id="DWXE01000001">
    <property type="protein sequence ID" value="HJB89900.1"/>
    <property type="molecule type" value="Genomic_DNA"/>
</dbReference>
<evidence type="ECO:0000256" key="2">
    <source>
        <dbReference type="ARBA" id="ARBA00007400"/>
    </source>
</evidence>
<gene>
    <name evidence="9" type="ORF">H9763_00335</name>
</gene>
<feature type="transmembrane region" description="Helical" evidence="7">
    <location>
        <begin position="43"/>
        <end position="68"/>
    </location>
</feature>
<proteinExistence type="inferred from homology"/>
<evidence type="ECO:0000256" key="4">
    <source>
        <dbReference type="ARBA" id="ARBA00022692"/>
    </source>
</evidence>
<keyword evidence="4 7" id="KW-0812">Transmembrane</keyword>
<dbReference type="AlphaFoldDB" id="A0A9D2SBG9"/>
<keyword evidence="6 7" id="KW-0472">Membrane</keyword>
<feature type="transmembrane region" description="Helical" evidence="7">
    <location>
        <begin position="148"/>
        <end position="168"/>
    </location>
</feature>
<comment type="similarity">
    <text evidence="2">Belongs to the acyltransferase 3 family.</text>
</comment>
<keyword evidence="3" id="KW-1003">Cell membrane</keyword>
<dbReference type="GO" id="GO:0009246">
    <property type="term" value="P:enterobacterial common antigen biosynthetic process"/>
    <property type="evidence" value="ECO:0007669"/>
    <property type="project" value="TreeGrafter"/>
</dbReference>
<dbReference type="GO" id="GO:0005886">
    <property type="term" value="C:plasma membrane"/>
    <property type="evidence" value="ECO:0007669"/>
    <property type="project" value="UniProtKB-SubCell"/>
</dbReference>
<dbReference type="Pfam" id="PF01757">
    <property type="entry name" value="Acyl_transf_3"/>
    <property type="match status" value="1"/>
</dbReference>
<dbReference type="InterPro" id="IPR002656">
    <property type="entry name" value="Acyl_transf_3_dom"/>
</dbReference>
<keyword evidence="9" id="KW-0012">Acyltransferase</keyword>
<feature type="transmembrane region" description="Helical" evidence="7">
    <location>
        <begin position="318"/>
        <end position="340"/>
    </location>
</feature>
<dbReference type="PANTHER" id="PTHR40074">
    <property type="entry name" value="O-ACETYLTRANSFERASE WECH"/>
    <property type="match status" value="1"/>
</dbReference>
<evidence type="ECO:0000256" key="3">
    <source>
        <dbReference type="ARBA" id="ARBA00022475"/>
    </source>
</evidence>
<reference evidence="9" key="1">
    <citation type="journal article" date="2021" name="PeerJ">
        <title>Extensive microbial diversity within the chicken gut microbiome revealed by metagenomics and culture.</title>
        <authorList>
            <person name="Gilroy R."/>
            <person name="Ravi A."/>
            <person name="Getino M."/>
            <person name="Pursley I."/>
            <person name="Horton D.L."/>
            <person name="Alikhan N.F."/>
            <person name="Baker D."/>
            <person name="Gharbi K."/>
            <person name="Hall N."/>
            <person name="Watson M."/>
            <person name="Adriaenssens E.M."/>
            <person name="Foster-Nyarko E."/>
            <person name="Jarju S."/>
            <person name="Secka A."/>
            <person name="Antonio M."/>
            <person name="Oren A."/>
            <person name="Chaudhuri R.R."/>
            <person name="La Ragione R."/>
            <person name="Hildebrand F."/>
            <person name="Pallen M.J."/>
        </authorList>
    </citation>
    <scope>NUCLEOTIDE SEQUENCE</scope>
    <source>
        <strain evidence="9">USAMLcec3-2134</strain>
    </source>
</reference>
<accession>A0A9D2SBG9</accession>
<dbReference type="GO" id="GO:0016413">
    <property type="term" value="F:O-acetyltransferase activity"/>
    <property type="evidence" value="ECO:0007669"/>
    <property type="project" value="TreeGrafter"/>
</dbReference>
<comment type="caution">
    <text evidence="9">The sequence shown here is derived from an EMBL/GenBank/DDBJ whole genome shotgun (WGS) entry which is preliminary data.</text>
</comment>
<reference evidence="9" key="2">
    <citation type="submission" date="2021-04" db="EMBL/GenBank/DDBJ databases">
        <authorList>
            <person name="Gilroy R."/>
        </authorList>
    </citation>
    <scope>NUCLEOTIDE SEQUENCE</scope>
    <source>
        <strain evidence="9">USAMLcec3-2134</strain>
    </source>
</reference>
<comment type="subcellular location">
    <subcellularLocation>
        <location evidence="1">Cell membrane</location>
        <topology evidence="1">Multi-pass membrane protein</topology>
    </subcellularLocation>
</comment>
<feature type="transmembrane region" description="Helical" evidence="7">
    <location>
        <begin position="248"/>
        <end position="268"/>
    </location>
</feature>
<feature type="transmembrane region" description="Helical" evidence="7">
    <location>
        <begin position="12"/>
        <end position="31"/>
    </location>
</feature>
<evidence type="ECO:0000256" key="5">
    <source>
        <dbReference type="ARBA" id="ARBA00022989"/>
    </source>
</evidence>
<evidence type="ECO:0000256" key="7">
    <source>
        <dbReference type="SAM" id="Phobius"/>
    </source>
</evidence>